<organism evidence="1 2">
    <name type="scientific">Peronosclerospora sorghi</name>
    <dbReference type="NCBI Taxonomy" id="230839"/>
    <lineage>
        <taxon>Eukaryota</taxon>
        <taxon>Sar</taxon>
        <taxon>Stramenopiles</taxon>
        <taxon>Oomycota</taxon>
        <taxon>Peronosporomycetes</taxon>
        <taxon>Peronosporales</taxon>
        <taxon>Peronosporaceae</taxon>
        <taxon>Peronosclerospora</taxon>
    </lineage>
</organism>
<name>A0ACC0W682_9STRA</name>
<proteinExistence type="predicted"/>
<protein>
    <submittedName>
        <fullName evidence="1">Uncharacterized protein</fullName>
    </submittedName>
</protein>
<keyword evidence="2" id="KW-1185">Reference proteome</keyword>
<evidence type="ECO:0000313" key="1">
    <source>
        <dbReference type="EMBL" id="KAI9914145.1"/>
    </source>
</evidence>
<comment type="caution">
    <text evidence="1">The sequence shown here is derived from an EMBL/GenBank/DDBJ whole genome shotgun (WGS) entry which is preliminary data.</text>
</comment>
<sequence>MIWLISHPSAILPPDRYTPASDPLDRDRRFSSGRNAKEDGGFRKKKIALLTAVLPNGKQYSQQVPEEISPFLGKRRRWPWKI</sequence>
<accession>A0ACC0W682</accession>
<gene>
    <name evidence="1" type="ORF">PsorP6_006590</name>
</gene>
<dbReference type="EMBL" id="CM047583">
    <property type="protein sequence ID" value="KAI9914145.1"/>
    <property type="molecule type" value="Genomic_DNA"/>
</dbReference>
<reference evidence="1 2" key="1">
    <citation type="journal article" date="2022" name="bioRxiv">
        <title>The genome of the oomycete Peronosclerospora sorghi, a cosmopolitan pathogen of maize and sorghum, is inflated with dispersed pseudogenes.</title>
        <authorList>
            <person name="Fletcher K."/>
            <person name="Martin F."/>
            <person name="Isakeit T."/>
            <person name="Cavanaugh K."/>
            <person name="Magill C."/>
            <person name="Michelmore R."/>
        </authorList>
    </citation>
    <scope>NUCLEOTIDE SEQUENCE [LARGE SCALE GENOMIC DNA]</scope>
    <source>
        <strain evidence="1">P6</strain>
    </source>
</reference>
<evidence type="ECO:0000313" key="2">
    <source>
        <dbReference type="Proteomes" id="UP001163321"/>
    </source>
</evidence>
<dbReference type="Proteomes" id="UP001163321">
    <property type="component" value="Chromosome 4"/>
</dbReference>